<evidence type="ECO:0000256" key="5">
    <source>
        <dbReference type="ARBA" id="ARBA00022598"/>
    </source>
</evidence>
<organism evidence="18 19">
    <name type="scientific">Candidatus Stercoripulliclostridium merdigallinarum</name>
    <dbReference type="NCBI Taxonomy" id="2840951"/>
    <lineage>
        <taxon>Bacteria</taxon>
        <taxon>Bacillati</taxon>
        <taxon>Bacillota</taxon>
        <taxon>Clostridia</taxon>
        <taxon>Eubacteriales</taxon>
        <taxon>Candidatus Stercoripulliclostridium</taxon>
    </lineage>
</organism>
<keyword evidence="4" id="KW-0963">Cytoplasm</keyword>
<sequence>MFYASGGGLNVRFIGIGGISMSALAKLTILKGHTVTGSDLSYSKRVEELNEWGVTAVTGSDPSAVDSADLVVFNAAVPADDPELSRAIELNKRRISRAAFLGEIAAKYPYTVSVAGTHGKTTVTGMLASIFDCYGEAFTAHIGGELPGFGNLVYRGDNLFLTEACEYRRSFLRLNSDIAIVLNVEFDHPDCYRNLSEVYEAFENFTSDLKPGGTALINADSEFYRMRKCAYKNALGFSVTAESDFRAVDISLQKNGCFGFRIKRSGYPNIDIELSVPGYHNVYNALAAAAAALIYKVLPQDIYRGLKRFTGIKGRFEYLMSFGGARIYADYAHHPTEIRAALQTALSLHPKRLIAVFQPHTYTRTAALADKFIYSFCDADAVFVFKEFAARETGGGMTAFELYNEMRNVRDGCFYYGDLLSLGDGLKKFVAPGDVVMLIGAGDVKRLADIL</sequence>
<evidence type="ECO:0000256" key="12">
    <source>
        <dbReference type="ARBA" id="ARBA00023316"/>
    </source>
</evidence>
<dbReference type="InterPro" id="IPR013221">
    <property type="entry name" value="Mur_ligase_cen"/>
</dbReference>
<keyword evidence="11" id="KW-0131">Cell cycle</keyword>
<dbReference type="InterPro" id="IPR004101">
    <property type="entry name" value="Mur_ligase_C"/>
</dbReference>
<comment type="subcellular location">
    <subcellularLocation>
        <location evidence="1">Cytoplasm</location>
    </subcellularLocation>
</comment>
<feature type="domain" description="Mur ligase N-terminal catalytic" evidence="15">
    <location>
        <begin position="11"/>
        <end position="108"/>
    </location>
</feature>
<evidence type="ECO:0000256" key="8">
    <source>
        <dbReference type="ARBA" id="ARBA00022840"/>
    </source>
</evidence>
<dbReference type="SUPFAM" id="SSF53244">
    <property type="entry name" value="MurD-like peptide ligases, peptide-binding domain"/>
    <property type="match status" value="1"/>
</dbReference>
<evidence type="ECO:0000256" key="3">
    <source>
        <dbReference type="ARBA" id="ARBA00012211"/>
    </source>
</evidence>
<keyword evidence="8" id="KW-0067">ATP-binding</keyword>
<dbReference type="Proteomes" id="UP000824094">
    <property type="component" value="Unassembled WGS sequence"/>
</dbReference>
<reference evidence="18" key="2">
    <citation type="journal article" date="2021" name="PeerJ">
        <title>Extensive microbial diversity within the chicken gut microbiome revealed by metagenomics and culture.</title>
        <authorList>
            <person name="Gilroy R."/>
            <person name="Ravi A."/>
            <person name="Getino M."/>
            <person name="Pursley I."/>
            <person name="Horton D.L."/>
            <person name="Alikhan N.F."/>
            <person name="Baker D."/>
            <person name="Gharbi K."/>
            <person name="Hall N."/>
            <person name="Watson M."/>
            <person name="Adriaenssens E.M."/>
            <person name="Foster-Nyarko E."/>
            <person name="Jarju S."/>
            <person name="Secka A."/>
            <person name="Antonio M."/>
            <person name="Oren A."/>
            <person name="Chaudhuri R.R."/>
            <person name="La Ragione R."/>
            <person name="Hildebrand F."/>
            <person name="Pallen M.J."/>
        </authorList>
    </citation>
    <scope>NUCLEOTIDE SEQUENCE</scope>
    <source>
        <strain evidence="18">18911</strain>
    </source>
</reference>
<dbReference type="InterPro" id="IPR036565">
    <property type="entry name" value="Mur-like_cat_sf"/>
</dbReference>
<dbReference type="Pfam" id="PF08245">
    <property type="entry name" value="Mur_ligase_M"/>
    <property type="match status" value="1"/>
</dbReference>
<evidence type="ECO:0000256" key="2">
    <source>
        <dbReference type="ARBA" id="ARBA00004752"/>
    </source>
</evidence>
<dbReference type="InterPro" id="IPR050061">
    <property type="entry name" value="MurCDEF_pg_biosynth"/>
</dbReference>
<dbReference type="Pfam" id="PF01225">
    <property type="entry name" value="Mur_ligase"/>
    <property type="match status" value="1"/>
</dbReference>
<keyword evidence="12" id="KW-0961">Cell wall biogenesis/degradation</keyword>
<dbReference type="GO" id="GO:0005524">
    <property type="term" value="F:ATP binding"/>
    <property type="evidence" value="ECO:0007669"/>
    <property type="project" value="UniProtKB-KW"/>
</dbReference>
<protein>
    <recommendedName>
        <fullName evidence="3 14">UDP-N-acetylmuramate--L-alanine ligase</fullName>
        <ecNumber evidence="3 14">6.3.2.8</ecNumber>
    </recommendedName>
</protein>
<dbReference type="Gene3D" id="3.90.190.20">
    <property type="entry name" value="Mur ligase, C-terminal domain"/>
    <property type="match status" value="1"/>
</dbReference>
<reference evidence="18" key="1">
    <citation type="submission" date="2020-10" db="EMBL/GenBank/DDBJ databases">
        <authorList>
            <person name="Gilroy R."/>
        </authorList>
    </citation>
    <scope>NUCLEOTIDE SEQUENCE</scope>
    <source>
        <strain evidence="18">18911</strain>
    </source>
</reference>
<name>A0A9D1MI92_9FIRM</name>
<evidence type="ECO:0000256" key="4">
    <source>
        <dbReference type="ARBA" id="ARBA00022490"/>
    </source>
</evidence>
<dbReference type="GO" id="GO:0005737">
    <property type="term" value="C:cytoplasm"/>
    <property type="evidence" value="ECO:0007669"/>
    <property type="project" value="UniProtKB-SubCell"/>
</dbReference>
<evidence type="ECO:0000256" key="6">
    <source>
        <dbReference type="ARBA" id="ARBA00022618"/>
    </source>
</evidence>
<dbReference type="GO" id="GO:0008360">
    <property type="term" value="P:regulation of cell shape"/>
    <property type="evidence" value="ECO:0007669"/>
    <property type="project" value="UniProtKB-KW"/>
</dbReference>
<proteinExistence type="predicted"/>
<evidence type="ECO:0000256" key="10">
    <source>
        <dbReference type="ARBA" id="ARBA00022984"/>
    </source>
</evidence>
<evidence type="ECO:0000256" key="9">
    <source>
        <dbReference type="ARBA" id="ARBA00022960"/>
    </source>
</evidence>
<evidence type="ECO:0000256" key="13">
    <source>
        <dbReference type="ARBA" id="ARBA00047833"/>
    </source>
</evidence>
<dbReference type="EC" id="6.3.2.8" evidence="3 14"/>
<evidence type="ECO:0000259" key="17">
    <source>
        <dbReference type="Pfam" id="PF08245"/>
    </source>
</evidence>
<feature type="domain" description="Mur ligase C-terminal" evidence="16">
    <location>
        <begin position="314"/>
        <end position="442"/>
    </location>
</feature>
<dbReference type="SUPFAM" id="SSF53623">
    <property type="entry name" value="MurD-like peptide ligases, catalytic domain"/>
    <property type="match status" value="1"/>
</dbReference>
<dbReference type="GO" id="GO:0071555">
    <property type="term" value="P:cell wall organization"/>
    <property type="evidence" value="ECO:0007669"/>
    <property type="project" value="UniProtKB-KW"/>
</dbReference>
<evidence type="ECO:0000256" key="11">
    <source>
        <dbReference type="ARBA" id="ARBA00023306"/>
    </source>
</evidence>
<dbReference type="InterPro" id="IPR005758">
    <property type="entry name" value="UDP-N-AcMur_Ala_ligase_MurC"/>
</dbReference>
<comment type="pathway">
    <text evidence="2">Cell wall biogenesis; peptidoglycan biosynthesis.</text>
</comment>
<keyword evidence="6" id="KW-0132">Cell division</keyword>
<dbReference type="AlphaFoldDB" id="A0A9D1MI92"/>
<evidence type="ECO:0000256" key="1">
    <source>
        <dbReference type="ARBA" id="ARBA00004496"/>
    </source>
</evidence>
<dbReference type="SUPFAM" id="SSF51984">
    <property type="entry name" value="MurCD N-terminal domain"/>
    <property type="match status" value="1"/>
</dbReference>
<dbReference type="GO" id="GO:0009252">
    <property type="term" value="P:peptidoglycan biosynthetic process"/>
    <property type="evidence" value="ECO:0007669"/>
    <property type="project" value="UniProtKB-UniRule"/>
</dbReference>
<evidence type="ECO:0000259" key="15">
    <source>
        <dbReference type="Pfam" id="PF01225"/>
    </source>
</evidence>
<dbReference type="InterPro" id="IPR000713">
    <property type="entry name" value="Mur_ligase_N"/>
</dbReference>
<accession>A0A9D1MI92</accession>
<comment type="catalytic activity">
    <reaction evidence="13">
        <text>UDP-N-acetyl-alpha-D-muramate + L-alanine + ATP = UDP-N-acetyl-alpha-D-muramoyl-L-alanine + ADP + phosphate + H(+)</text>
        <dbReference type="Rhea" id="RHEA:23372"/>
        <dbReference type="ChEBI" id="CHEBI:15378"/>
        <dbReference type="ChEBI" id="CHEBI:30616"/>
        <dbReference type="ChEBI" id="CHEBI:43474"/>
        <dbReference type="ChEBI" id="CHEBI:57972"/>
        <dbReference type="ChEBI" id="CHEBI:70757"/>
        <dbReference type="ChEBI" id="CHEBI:83898"/>
        <dbReference type="ChEBI" id="CHEBI:456216"/>
        <dbReference type="EC" id="6.3.2.8"/>
    </reaction>
</comment>
<dbReference type="EMBL" id="DVNF01000130">
    <property type="protein sequence ID" value="HIU60612.1"/>
    <property type="molecule type" value="Genomic_DNA"/>
</dbReference>
<evidence type="ECO:0000313" key="18">
    <source>
        <dbReference type="EMBL" id="HIU60612.1"/>
    </source>
</evidence>
<comment type="caution">
    <text evidence="18">The sequence shown here is derived from an EMBL/GenBank/DDBJ whole genome shotgun (WGS) entry which is preliminary data.</text>
</comment>
<gene>
    <name evidence="18" type="primary">murC</name>
    <name evidence="18" type="ORF">IAB05_04415</name>
</gene>
<keyword evidence="7" id="KW-0547">Nucleotide-binding</keyword>
<keyword evidence="9" id="KW-0133">Cell shape</keyword>
<dbReference type="GO" id="GO:0008763">
    <property type="term" value="F:UDP-N-acetylmuramate-L-alanine ligase activity"/>
    <property type="evidence" value="ECO:0007669"/>
    <property type="project" value="UniProtKB-UniRule"/>
</dbReference>
<keyword evidence="10" id="KW-0573">Peptidoglycan synthesis</keyword>
<evidence type="ECO:0000259" key="16">
    <source>
        <dbReference type="Pfam" id="PF02875"/>
    </source>
</evidence>
<feature type="domain" description="Mur ligase central" evidence="17">
    <location>
        <begin position="114"/>
        <end position="292"/>
    </location>
</feature>
<dbReference type="Pfam" id="PF02875">
    <property type="entry name" value="Mur_ligase_C"/>
    <property type="match status" value="1"/>
</dbReference>
<dbReference type="PANTHER" id="PTHR43445:SF3">
    <property type="entry name" value="UDP-N-ACETYLMURAMATE--L-ALANINE LIGASE"/>
    <property type="match status" value="1"/>
</dbReference>
<evidence type="ECO:0000256" key="14">
    <source>
        <dbReference type="NCBIfam" id="TIGR01082"/>
    </source>
</evidence>
<dbReference type="NCBIfam" id="TIGR01082">
    <property type="entry name" value="murC"/>
    <property type="match status" value="1"/>
</dbReference>
<dbReference type="PANTHER" id="PTHR43445">
    <property type="entry name" value="UDP-N-ACETYLMURAMATE--L-ALANINE LIGASE-RELATED"/>
    <property type="match status" value="1"/>
</dbReference>
<evidence type="ECO:0000313" key="19">
    <source>
        <dbReference type="Proteomes" id="UP000824094"/>
    </source>
</evidence>
<dbReference type="Gene3D" id="3.40.50.720">
    <property type="entry name" value="NAD(P)-binding Rossmann-like Domain"/>
    <property type="match status" value="1"/>
</dbReference>
<keyword evidence="5 18" id="KW-0436">Ligase</keyword>
<dbReference type="InterPro" id="IPR036615">
    <property type="entry name" value="Mur_ligase_C_dom_sf"/>
</dbReference>
<evidence type="ECO:0000256" key="7">
    <source>
        <dbReference type="ARBA" id="ARBA00022741"/>
    </source>
</evidence>
<dbReference type="GO" id="GO:0051301">
    <property type="term" value="P:cell division"/>
    <property type="evidence" value="ECO:0007669"/>
    <property type="project" value="UniProtKB-KW"/>
</dbReference>
<dbReference type="Gene3D" id="3.40.1190.10">
    <property type="entry name" value="Mur-like, catalytic domain"/>
    <property type="match status" value="1"/>
</dbReference>